<evidence type="ECO:0000256" key="3">
    <source>
        <dbReference type="ARBA" id="ARBA00022989"/>
    </source>
</evidence>
<dbReference type="OrthoDB" id="9814037at2"/>
<dbReference type="GO" id="GO:0006508">
    <property type="term" value="P:proteolysis"/>
    <property type="evidence" value="ECO:0007669"/>
    <property type="project" value="UniProtKB-KW"/>
</dbReference>
<dbReference type="SUPFAM" id="SSF144091">
    <property type="entry name" value="Rhomboid-like"/>
    <property type="match status" value="1"/>
</dbReference>
<feature type="transmembrane region" description="Helical" evidence="5">
    <location>
        <begin position="12"/>
        <end position="36"/>
    </location>
</feature>
<keyword evidence="7" id="KW-0645">Protease</keyword>
<evidence type="ECO:0000256" key="5">
    <source>
        <dbReference type="SAM" id="Phobius"/>
    </source>
</evidence>
<evidence type="ECO:0000256" key="1">
    <source>
        <dbReference type="ARBA" id="ARBA00004141"/>
    </source>
</evidence>
<dbReference type="EMBL" id="FNYC01000001">
    <property type="protein sequence ID" value="SEI43157.1"/>
    <property type="molecule type" value="Genomic_DNA"/>
</dbReference>
<dbReference type="AlphaFoldDB" id="A0A1H6QSI9"/>
<keyword evidence="4 5" id="KW-0472">Membrane</keyword>
<feature type="transmembrane region" description="Helical" evidence="5">
    <location>
        <begin position="151"/>
        <end position="170"/>
    </location>
</feature>
<feature type="transmembrane region" description="Helical" evidence="5">
    <location>
        <begin position="61"/>
        <end position="85"/>
    </location>
</feature>
<dbReference type="PANTHER" id="PTHR43731:SF26">
    <property type="entry name" value="RHOMBOID-LIKE PROTEIN 10, CHLOROPLASTIC"/>
    <property type="match status" value="1"/>
</dbReference>
<evidence type="ECO:0000256" key="2">
    <source>
        <dbReference type="ARBA" id="ARBA00022692"/>
    </source>
</evidence>
<comment type="subcellular location">
    <subcellularLocation>
        <location evidence="1">Membrane</location>
        <topology evidence="1">Multi-pass membrane protein</topology>
    </subcellularLocation>
</comment>
<proteinExistence type="predicted"/>
<dbReference type="STRING" id="529704.SAMN02927913_0531"/>
<organism evidence="7 8">
    <name type="scientific">Frateuria terrea</name>
    <dbReference type="NCBI Taxonomy" id="529704"/>
    <lineage>
        <taxon>Bacteria</taxon>
        <taxon>Pseudomonadati</taxon>
        <taxon>Pseudomonadota</taxon>
        <taxon>Gammaproteobacteria</taxon>
        <taxon>Lysobacterales</taxon>
        <taxon>Rhodanobacteraceae</taxon>
        <taxon>Frateuria</taxon>
    </lineage>
</organism>
<reference evidence="7 8" key="1">
    <citation type="submission" date="2016-10" db="EMBL/GenBank/DDBJ databases">
        <authorList>
            <person name="de Groot N.N."/>
        </authorList>
    </citation>
    <scope>NUCLEOTIDE SEQUENCE [LARGE SCALE GENOMIC DNA]</scope>
    <source>
        <strain evidence="7 8">DSM 26515</strain>
    </source>
</reference>
<keyword evidence="3 5" id="KW-1133">Transmembrane helix</keyword>
<keyword evidence="2 5" id="KW-0812">Transmembrane</keyword>
<dbReference type="InterPro" id="IPR035952">
    <property type="entry name" value="Rhomboid-like_sf"/>
</dbReference>
<dbReference type="Proteomes" id="UP000199420">
    <property type="component" value="Unassembled WGS sequence"/>
</dbReference>
<feature type="domain" description="Peptidase S54 rhomboid" evidence="6">
    <location>
        <begin position="58"/>
        <end position="199"/>
    </location>
</feature>
<evidence type="ECO:0000313" key="8">
    <source>
        <dbReference type="Proteomes" id="UP000199420"/>
    </source>
</evidence>
<feature type="transmembrane region" description="Helical" evidence="5">
    <location>
        <begin position="126"/>
        <end position="144"/>
    </location>
</feature>
<keyword evidence="8" id="KW-1185">Reference proteome</keyword>
<dbReference type="RefSeq" id="WP_091333285.1">
    <property type="nucleotide sequence ID" value="NZ_FNYC01000001.1"/>
</dbReference>
<accession>A0A1H6QSI9</accession>
<feature type="transmembrane region" description="Helical" evidence="5">
    <location>
        <begin position="182"/>
        <end position="202"/>
    </location>
</feature>
<evidence type="ECO:0000256" key="4">
    <source>
        <dbReference type="ARBA" id="ARBA00023136"/>
    </source>
</evidence>
<dbReference type="Pfam" id="PF01694">
    <property type="entry name" value="Rhomboid"/>
    <property type="match status" value="1"/>
</dbReference>
<protein>
    <submittedName>
        <fullName evidence="7">Membrane associated serine protease, rhomboid family</fullName>
    </submittedName>
</protein>
<keyword evidence="7" id="KW-0378">Hydrolase</keyword>
<gene>
    <name evidence="7" type="ORF">SAMN04487997_0615</name>
</gene>
<dbReference type="Gene3D" id="1.20.1540.10">
    <property type="entry name" value="Rhomboid-like"/>
    <property type="match status" value="1"/>
</dbReference>
<dbReference type="InterPro" id="IPR022764">
    <property type="entry name" value="Peptidase_S54_rhomboid_dom"/>
</dbReference>
<evidence type="ECO:0000313" key="7">
    <source>
        <dbReference type="EMBL" id="SEI43157.1"/>
    </source>
</evidence>
<sequence length="216" mass="24291">MPYQLPPVTRNLLIANIAVYLLQMLLGDVLVLHFALWPWGPDQWAQTANGLVAVGFRPWQLVSYAFMHGGLEHIAFNMLALWMFGGPIERLFGGREFLLYYFVCLVVAALSQLLVVHWFTHGFYPTLGASGAIFGLLLAFGMMYPHEKMMLIFLPIPMPAWLFVTGYAVIELVLGVTGTQAGVAHFAHLGGMLGGYVLIEYWRGRLPIKPKRRLNR</sequence>
<name>A0A1H6QSI9_9GAMM</name>
<dbReference type="GO" id="GO:0004252">
    <property type="term" value="F:serine-type endopeptidase activity"/>
    <property type="evidence" value="ECO:0007669"/>
    <property type="project" value="InterPro"/>
</dbReference>
<dbReference type="PANTHER" id="PTHR43731">
    <property type="entry name" value="RHOMBOID PROTEASE"/>
    <property type="match status" value="1"/>
</dbReference>
<evidence type="ECO:0000259" key="6">
    <source>
        <dbReference type="Pfam" id="PF01694"/>
    </source>
</evidence>
<dbReference type="InterPro" id="IPR050925">
    <property type="entry name" value="Rhomboid_protease_S54"/>
</dbReference>
<feature type="transmembrane region" description="Helical" evidence="5">
    <location>
        <begin position="97"/>
        <end position="120"/>
    </location>
</feature>
<dbReference type="GO" id="GO:0016020">
    <property type="term" value="C:membrane"/>
    <property type="evidence" value="ECO:0007669"/>
    <property type="project" value="UniProtKB-SubCell"/>
</dbReference>